<evidence type="ECO:0000256" key="6">
    <source>
        <dbReference type="SAM" id="MobiDB-lite"/>
    </source>
</evidence>
<evidence type="ECO:0000256" key="1">
    <source>
        <dbReference type="ARBA" id="ARBA00007664"/>
    </source>
</evidence>
<dbReference type="SMART" id="SM00020">
    <property type="entry name" value="Tryp_SPc"/>
    <property type="match status" value="1"/>
</dbReference>
<dbReference type="GO" id="GO:0006508">
    <property type="term" value="P:proteolysis"/>
    <property type="evidence" value="ECO:0007669"/>
    <property type="project" value="UniProtKB-KW"/>
</dbReference>
<sequence>MRSCNTVSVITQLLVSCSLLVLVSTTPRMEQNTTKGYLKDIEPVDEDQSEGPSPRIVGGQYAADGQFPHQISLYIFGDFTCGGSIISANYVVTAAHCVTSKPGSNYPAYYFTVRAGSSQLYSGGEYVRVAETKVHPQYRSFVNDIALLRLGSKLTLCSRIKAIPLASAEPPSGSAVVISGFGRVRTNGELSTRLKYNTLRSISNAQCNRLVRGVASTTLCLSHTAGNGACNGDSGGPGVYNGQLVGVSNYIVNGCGSTYPDGYAKVPSFRNWLRQNSDLP</sequence>
<dbReference type="EMBL" id="GBXI01011267">
    <property type="protein sequence ID" value="JAD03025.1"/>
    <property type="molecule type" value="Transcribed_RNA"/>
</dbReference>
<dbReference type="InterPro" id="IPR001314">
    <property type="entry name" value="Peptidase_S1A"/>
</dbReference>
<dbReference type="InterPro" id="IPR043504">
    <property type="entry name" value="Peptidase_S1_PA_chymotrypsin"/>
</dbReference>
<dbReference type="PRINTS" id="PR00722">
    <property type="entry name" value="CHYMOTRYPSIN"/>
</dbReference>
<dbReference type="Pfam" id="PF00089">
    <property type="entry name" value="Trypsin"/>
    <property type="match status" value="1"/>
</dbReference>
<feature type="chain" id="PRO_5001994218" evidence="7">
    <location>
        <begin position="26"/>
        <end position="280"/>
    </location>
</feature>
<dbReference type="InterPro" id="IPR018114">
    <property type="entry name" value="TRYPSIN_HIS"/>
</dbReference>
<dbReference type="OrthoDB" id="60866at2759"/>
<keyword evidence="3" id="KW-0378">Hydrolase</keyword>
<name>A0A0A1WWX0_ZEUCU</name>
<dbReference type="InterPro" id="IPR050430">
    <property type="entry name" value="Peptidase_S1"/>
</dbReference>
<accession>A0A0A1WWX0</accession>
<keyword evidence="7" id="KW-0732">Signal</keyword>
<dbReference type="FunFam" id="2.40.10.10:FF:000034">
    <property type="entry name" value="Eupolytin"/>
    <property type="match status" value="1"/>
</dbReference>
<dbReference type="PANTHER" id="PTHR24276">
    <property type="entry name" value="POLYSERASE-RELATED"/>
    <property type="match status" value="1"/>
</dbReference>
<evidence type="ECO:0000256" key="2">
    <source>
        <dbReference type="ARBA" id="ARBA00022670"/>
    </source>
</evidence>
<dbReference type="PROSITE" id="PS51257">
    <property type="entry name" value="PROKAR_LIPOPROTEIN"/>
    <property type="match status" value="1"/>
</dbReference>
<dbReference type="Gene3D" id="2.40.10.10">
    <property type="entry name" value="Trypsin-like serine proteases"/>
    <property type="match status" value="1"/>
</dbReference>
<dbReference type="SUPFAM" id="SSF50494">
    <property type="entry name" value="Trypsin-like serine proteases"/>
    <property type="match status" value="1"/>
</dbReference>
<dbReference type="InterPro" id="IPR009003">
    <property type="entry name" value="Peptidase_S1_PA"/>
</dbReference>
<dbReference type="PANTHER" id="PTHR24276:SF91">
    <property type="entry name" value="AT26814P-RELATED"/>
    <property type="match status" value="1"/>
</dbReference>
<keyword evidence="2 9" id="KW-0645">Protease</keyword>
<evidence type="ECO:0000256" key="5">
    <source>
        <dbReference type="ARBA" id="ARBA00023157"/>
    </source>
</evidence>
<dbReference type="AlphaFoldDB" id="A0A0A1WWX0"/>
<proteinExistence type="inferred from homology"/>
<feature type="domain" description="Peptidase S1" evidence="8">
    <location>
        <begin position="56"/>
        <end position="278"/>
    </location>
</feature>
<evidence type="ECO:0000313" key="9">
    <source>
        <dbReference type="EMBL" id="JAD03025.1"/>
    </source>
</evidence>
<dbReference type="CDD" id="cd00190">
    <property type="entry name" value="Tryp_SPc"/>
    <property type="match status" value="1"/>
</dbReference>
<feature type="region of interest" description="Disordered" evidence="6">
    <location>
        <begin position="34"/>
        <end position="53"/>
    </location>
</feature>
<protein>
    <submittedName>
        <fullName evidence="9">Serine protease SP24D</fullName>
    </submittedName>
</protein>
<evidence type="ECO:0000256" key="3">
    <source>
        <dbReference type="ARBA" id="ARBA00022801"/>
    </source>
</evidence>
<dbReference type="PROSITE" id="PS50240">
    <property type="entry name" value="TRYPSIN_DOM"/>
    <property type="match status" value="1"/>
</dbReference>
<dbReference type="GeneID" id="105208969"/>
<evidence type="ECO:0000256" key="7">
    <source>
        <dbReference type="SAM" id="SignalP"/>
    </source>
</evidence>
<feature type="signal peptide" evidence="7">
    <location>
        <begin position="1"/>
        <end position="25"/>
    </location>
</feature>
<evidence type="ECO:0000259" key="8">
    <source>
        <dbReference type="PROSITE" id="PS50240"/>
    </source>
</evidence>
<dbReference type="GO" id="GO:0004252">
    <property type="term" value="F:serine-type endopeptidase activity"/>
    <property type="evidence" value="ECO:0007669"/>
    <property type="project" value="InterPro"/>
</dbReference>
<dbReference type="PROSITE" id="PS00134">
    <property type="entry name" value="TRYPSIN_HIS"/>
    <property type="match status" value="1"/>
</dbReference>
<dbReference type="InterPro" id="IPR001254">
    <property type="entry name" value="Trypsin_dom"/>
</dbReference>
<comment type="similarity">
    <text evidence="1">Belongs to the peptidase S1 family.</text>
</comment>
<evidence type="ECO:0000256" key="4">
    <source>
        <dbReference type="ARBA" id="ARBA00022825"/>
    </source>
</evidence>
<reference evidence="9" key="2">
    <citation type="journal article" date="2015" name="Gigascience">
        <title>Reconstructing a comprehensive transcriptome assembly of a white-pupal translocated strain of the pest fruit fly Bactrocera cucurbitae.</title>
        <authorList>
            <person name="Sim S.B."/>
            <person name="Calla B."/>
            <person name="Hall B."/>
            <person name="DeRego T."/>
            <person name="Geib S.M."/>
        </authorList>
    </citation>
    <scope>NUCLEOTIDE SEQUENCE</scope>
</reference>
<keyword evidence="4" id="KW-0720">Serine protease</keyword>
<gene>
    <name evidence="9" type="primary">Sp24D_9</name>
    <name evidence="9" type="ORF">g.1711</name>
</gene>
<organism evidence="9">
    <name type="scientific">Zeugodacus cucurbitae</name>
    <name type="common">Melon fruit fly</name>
    <name type="synonym">Bactrocera cucurbitae</name>
    <dbReference type="NCBI Taxonomy" id="28588"/>
    <lineage>
        <taxon>Eukaryota</taxon>
        <taxon>Metazoa</taxon>
        <taxon>Ecdysozoa</taxon>
        <taxon>Arthropoda</taxon>
        <taxon>Hexapoda</taxon>
        <taxon>Insecta</taxon>
        <taxon>Pterygota</taxon>
        <taxon>Neoptera</taxon>
        <taxon>Endopterygota</taxon>
        <taxon>Diptera</taxon>
        <taxon>Brachycera</taxon>
        <taxon>Muscomorpha</taxon>
        <taxon>Tephritoidea</taxon>
        <taxon>Tephritidae</taxon>
        <taxon>Zeugodacus</taxon>
        <taxon>Zeugodacus</taxon>
    </lineage>
</organism>
<reference evidence="9" key="1">
    <citation type="submission" date="2014-11" db="EMBL/GenBank/DDBJ databases">
        <authorList>
            <person name="Geib S."/>
        </authorList>
    </citation>
    <scope>NUCLEOTIDE SEQUENCE</scope>
</reference>
<keyword evidence="5" id="KW-1015">Disulfide bond</keyword>